<dbReference type="AlphaFoldDB" id="A0A9D9H3A4"/>
<evidence type="ECO:0000256" key="11">
    <source>
        <dbReference type="PIRNR" id="PIRNR000441"/>
    </source>
</evidence>
<dbReference type="NCBIfam" id="TIGR01172">
    <property type="entry name" value="cysE"/>
    <property type="match status" value="1"/>
</dbReference>
<dbReference type="PIRSF" id="PIRSF000441">
    <property type="entry name" value="CysE"/>
    <property type="match status" value="1"/>
</dbReference>
<keyword evidence="5" id="KW-0028">Amino-acid biosynthesis</keyword>
<organism evidence="12 13">
    <name type="scientific">Candidatus Fimicola merdigallinarum</name>
    <dbReference type="NCBI Taxonomy" id="2840819"/>
    <lineage>
        <taxon>Bacteria</taxon>
        <taxon>Bacillati</taxon>
        <taxon>Bacillota</taxon>
        <taxon>Clostridia</taxon>
        <taxon>Lachnospirales</taxon>
        <taxon>Lachnospiraceae</taxon>
        <taxon>Lachnospiraceae incertae sedis</taxon>
        <taxon>Candidatus Fimicola</taxon>
    </lineage>
</organism>
<dbReference type="NCBIfam" id="NF041874">
    <property type="entry name" value="EPS_EpsC"/>
    <property type="match status" value="1"/>
</dbReference>
<accession>A0A9D9H3A4</accession>
<reference evidence="12" key="1">
    <citation type="submission" date="2020-10" db="EMBL/GenBank/DDBJ databases">
        <authorList>
            <person name="Gilroy R."/>
        </authorList>
    </citation>
    <scope>NUCLEOTIDE SEQUENCE</scope>
    <source>
        <strain evidence="12">F6-4510</strain>
    </source>
</reference>
<dbReference type="InterPro" id="IPR005881">
    <property type="entry name" value="Ser_O-AcTrfase"/>
</dbReference>
<reference evidence="12" key="2">
    <citation type="journal article" date="2021" name="PeerJ">
        <title>Extensive microbial diversity within the chicken gut microbiome revealed by metagenomics and culture.</title>
        <authorList>
            <person name="Gilroy R."/>
            <person name="Ravi A."/>
            <person name="Getino M."/>
            <person name="Pursley I."/>
            <person name="Horton D.L."/>
            <person name="Alikhan N.F."/>
            <person name="Baker D."/>
            <person name="Gharbi K."/>
            <person name="Hall N."/>
            <person name="Watson M."/>
            <person name="Adriaenssens E.M."/>
            <person name="Foster-Nyarko E."/>
            <person name="Jarju S."/>
            <person name="Secka A."/>
            <person name="Antonio M."/>
            <person name="Oren A."/>
            <person name="Chaudhuri R.R."/>
            <person name="La Ragione R."/>
            <person name="Hildebrand F."/>
            <person name="Pallen M.J."/>
        </authorList>
    </citation>
    <scope>NUCLEOTIDE SEQUENCE</scope>
    <source>
        <strain evidence="12">F6-4510</strain>
    </source>
</reference>
<evidence type="ECO:0000256" key="1">
    <source>
        <dbReference type="ARBA" id="ARBA00004876"/>
    </source>
</evidence>
<evidence type="ECO:0000256" key="6">
    <source>
        <dbReference type="ARBA" id="ARBA00022679"/>
    </source>
</evidence>
<dbReference type="Pfam" id="PF14602">
    <property type="entry name" value="Hexapep_2"/>
    <property type="match status" value="1"/>
</dbReference>
<dbReference type="Proteomes" id="UP000823611">
    <property type="component" value="Unassembled WGS sequence"/>
</dbReference>
<evidence type="ECO:0000256" key="4">
    <source>
        <dbReference type="ARBA" id="ARBA00018522"/>
    </source>
</evidence>
<evidence type="ECO:0000256" key="5">
    <source>
        <dbReference type="ARBA" id="ARBA00022605"/>
    </source>
</evidence>
<dbReference type="GO" id="GO:0005737">
    <property type="term" value="C:cytoplasm"/>
    <property type="evidence" value="ECO:0007669"/>
    <property type="project" value="InterPro"/>
</dbReference>
<dbReference type="PROSITE" id="PS00101">
    <property type="entry name" value="HEXAPEP_TRANSFERASES"/>
    <property type="match status" value="1"/>
</dbReference>
<name>A0A9D9H3A4_9FIRM</name>
<evidence type="ECO:0000256" key="7">
    <source>
        <dbReference type="ARBA" id="ARBA00022737"/>
    </source>
</evidence>
<dbReference type="InterPro" id="IPR045304">
    <property type="entry name" value="LbH_SAT"/>
</dbReference>
<dbReference type="EC" id="2.3.1.30" evidence="3 11"/>
<dbReference type="Pfam" id="PF00132">
    <property type="entry name" value="Hexapep"/>
    <property type="match status" value="1"/>
</dbReference>
<comment type="catalytic activity">
    <reaction evidence="10 11">
        <text>L-serine + acetyl-CoA = O-acetyl-L-serine + CoA</text>
        <dbReference type="Rhea" id="RHEA:24560"/>
        <dbReference type="ChEBI" id="CHEBI:33384"/>
        <dbReference type="ChEBI" id="CHEBI:57287"/>
        <dbReference type="ChEBI" id="CHEBI:57288"/>
        <dbReference type="ChEBI" id="CHEBI:58340"/>
        <dbReference type="EC" id="2.3.1.30"/>
    </reaction>
</comment>
<evidence type="ECO:0000313" key="12">
    <source>
        <dbReference type="EMBL" id="MBO8434419.1"/>
    </source>
</evidence>
<comment type="caution">
    <text evidence="12">The sequence shown here is derived from an EMBL/GenBank/DDBJ whole genome shotgun (WGS) entry which is preliminary data.</text>
</comment>
<protein>
    <recommendedName>
        <fullName evidence="4 11">Serine acetyltransferase</fullName>
        <ecNumber evidence="3 11">2.3.1.30</ecNumber>
    </recommendedName>
</protein>
<dbReference type="SUPFAM" id="SSF51161">
    <property type="entry name" value="Trimeric LpxA-like enzymes"/>
    <property type="match status" value="1"/>
</dbReference>
<keyword evidence="7" id="KW-0677">Repeat</keyword>
<keyword evidence="6 11" id="KW-0808">Transferase</keyword>
<dbReference type="InterPro" id="IPR018357">
    <property type="entry name" value="Hexapep_transf_CS"/>
</dbReference>
<dbReference type="GO" id="GO:0006535">
    <property type="term" value="P:cysteine biosynthetic process from serine"/>
    <property type="evidence" value="ECO:0007669"/>
    <property type="project" value="InterPro"/>
</dbReference>
<evidence type="ECO:0000256" key="3">
    <source>
        <dbReference type="ARBA" id="ARBA00013266"/>
    </source>
</evidence>
<dbReference type="CDD" id="cd03354">
    <property type="entry name" value="LbH_SAT"/>
    <property type="match status" value="1"/>
</dbReference>
<dbReference type="Gene3D" id="1.10.3130.10">
    <property type="entry name" value="serine acetyltransferase, domain 1"/>
    <property type="match status" value="1"/>
</dbReference>
<dbReference type="Gene3D" id="2.160.10.10">
    <property type="entry name" value="Hexapeptide repeat proteins"/>
    <property type="match status" value="1"/>
</dbReference>
<dbReference type="GO" id="GO:0009001">
    <property type="term" value="F:serine O-acetyltransferase activity"/>
    <property type="evidence" value="ECO:0007669"/>
    <property type="project" value="UniProtKB-EC"/>
</dbReference>
<dbReference type="FunFam" id="2.160.10.10:FF:000007">
    <property type="entry name" value="Serine acetyltransferase"/>
    <property type="match status" value="1"/>
</dbReference>
<evidence type="ECO:0000256" key="2">
    <source>
        <dbReference type="ARBA" id="ARBA00007274"/>
    </source>
</evidence>
<dbReference type="InterPro" id="IPR001451">
    <property type="entry name" value="Hexapep"/>
</dbReference>
<comment type="similarity">
    <text evidence="2 11">Belongs to the transferase hexapeptide repeat family.</text>
</comment>
<evidence type="ECO:0000313" key="13">
    <source>
        <dbReference type="Proteomes" id="UP000823611"/>
    </source>
</evidence>
<sequence length="213" mass="23580">MLRDEIKTIMEKDASIKSVAEVFLYSSFWALIFHRVAHKLYRKRLFFLARLISQISRFFTGIEIHPGARIGKNFFIDHGMGVVIGETCVIGDNVLIYQGVTLGGTGKDVGKRHPTIGNNVLIGSGAKVLGPIRIGNNVKVGAGSVVLKNVPSNTTVVGVPARRSSAKFVNKKESPSDTIDQIRISDPVQLEFNKILHKVNKLEKKVRDMENKK</sequence>
<dbReference type="EMBL" id="JADIMX010000072">
    <property type="protein sequence ID" value="MBO8434419.1"/>
    <property type="molecule type" value="Genomic_DNA"/>
</dbReference>
<keyword evidence="9 11" id="KW-0012">Acyltransferase</keyword>
<evidence type="ECO:0000256" key="8">
    <source>
        <dbReference type="ARBA" id="ARBA00023192"/>
    </source>
</evidence>
<gene>
    <name evidence="12" type="primary">cysE</name>
    <name evidence="12" type="ORF">IAC55_03745</name>
</gene>
<comment type="pathway">
    <text evidence="1">Amino-acid biosynthesis; L-cysteine biosynthesis; L-cysteine from L-serine: step 1/2.</text>
</comment>
<dbReference type="PANTHER" id="PTHR42811">
    <property type="entry name" value="SERINE ACETYLTRANSFERASE"/>
    <property type="match status" value="1"/>
</dbReference>
<dbReference type="InterPro" id="IPR053376">
    <property type="entry name" value="Serine_acetyltransferase"/>
</dbReference>
<evidence type="ECO:0000256" key="10">
    <source>
        <dbReference type="ARBA" id="ARBA00049486"/>
    </source>
</evidence>
<proteinExistence type="inferred from homology"/>
<keyword evidence="8" id="KW-0198">Cysteine biosynthesis</keyword>
<dbReference type="InterPro" id="IPR011004">
    <property type="entry name" value="Trimer_LpxA-like_sf"/>
</dbReference>
<dbReference type="InterPro" id="IPR042122">
    <property type="entry name" value="Ser_AcTrfase_N_sf"/>
</dbReference>
<evidence type="ECO:0000256" key="9">
    <source>
        <dbReference type="ARBA" id="ARBA00023315"/>
    </source>
</evidence>